<dbReference type="Proteomes" id="UP000248806">
    <property type="component" value="Unassembled WGS sequence"/>
</dbReference>
<sequence>MNHEIIRAWKDASYRKSLSSEDLANLPENPAGAIELSDAELESIQGGHHHHRKCCLKKNTEINTVAVICAQSLLILNLCITMGTDCIS</sequence>
<dbReference type="EMBL" id="QKUF01000008">
    <property type="protein sequence ID" value="PZW29567.1"/>
    <property type="molecule type" value="Genomic_DNA"/>
</dbReference>
<dbReference type="AlphaFoldDB" id="A0A326UKY5"/>
<dbReference type="OrthoDB" id="3539673at2"/>
<comment type="caution">
    <text evidence="1">The sequence shown here is derived from an EMBL/GenBank/DDBJ whole genome shotgun (WGS) entry which is preliminary data.</text>
</comment>
<dbReference type="RefSeq" id="WP_111323061.1">
    <property type="nucleotide sequence ID" value="NZ_BIFX01000001.1"/>
</dbReference>
<keyword evidence="2" id="KW-1185">Reference proteome</keyword>
<protein>
    <submittedName>
        <fullName evidence="1">Mersacidin/lichenicidin family type 2 lantibiotic</fullName>
    </submittedName>
</protein>
<gene>
    <name evidence="1" type="ORF">EI42_02863</name>
</gene>
<dbReference type="GO" id="GO:0042742">
    <property type="term" value="P:defense response to bacterium"/>
    <property type="evidence" value="ECO:0007669"/>
    <property type="project" value="InterPro"/>
</dbReference>
<dbReference type="NCBIfam" id="TIGR03898">
    <property type="entry name" value="lanti_MRSA_kill"/>
    <property type="match status" value="1"/>
</dbReference>
<proteinExistence type="predicted"/>
<dbReference type="InterPro" id="IPR027635">
    <property type="entry name" value="Lantibiotic2_lead_pep_dom"/>
</dbReference>
<evidence type="ECO:0000313" key="2">
    <source>
        <dbReference type="Proteomes" id="UP000248806"/>
    </source>
</evidence>
<organism evidence="1 2">
    <name type="scientific">Thermosporothrix hazakensis</name>
    <dbReference type="NCBI Taxonomy" id="644383"/>
    <lineage>
        <taxon>Bacteria</taxon>
        <taxon>Bacillati</taxon>
        <taxon>Chloroflexota</taxon>
        <taxon>Ktedonobacteria</taxon>
        <taxon>Ktedonobacterales</taxon>
        <taxon>Thermosporotrichaceae</taxon>
        <taxon>Thermosporothrix</taxon>
    </lineage>
</organism>
<accession>A0A326UKY5</accession>
<name>A0A326UKY5_THEHA</name>
<evidence type="ECO:0000313" key="1">
    <source>
        <dbReference type="EMBL" id="PZW29567.1"/>
    </source>
</evidence>
<reference evidence="1 2" key="1">
    <citation type="submission" date="2018-06" db="EMBL/GenBank/DDBJ databases">
        <title>Genomic Encyclopedia of Archaeal and Bacterial Type Strains, Phase II (KMG-II): from individual species to whole genera.</title>
        <authorList>
            <person name="Goeker M."/>
        </authorList>
    </citation>
    <scope>NUCLEOTIDE SEQUENCE [LARGE SCALE GENOMIC DNA]</scope>
    <source>
        <strain evidence="1 2">ATCC BAA-1881</strain>
    </source>
</reference>